<feature type="chain" id="PRO_5005787631" description="Putative aliphatic sulfonates-binding protein" evidence="7">
    <location>
        <begin position="30"/>
        <end position="317"/>
    </location>
</feature>
<keyword evidence="4 7" id="KW-0732">Signal</keyword>
<dbReference type="AlphaFoldDB" id="A0A0M3Q9G2"/>
<dbReference type="KEGG" id="cdx:CDES_05945"/>
<dbReference type="Pfam" id="PF09084">
    <property type="entry name" value="NMT1"/>
    <property type="match status" value="1"/>
</dbReference>
<dbReference type="Gene3D" id="3.40.190.10">
    <property type="entry name" value="Periplasmic binding protein-like II"/>
    <property type="match status" value="2"/>
</dbReference>
<dbReference type="GO" id="GO:0042626">
    <property type="term" value="F:ATPase-coupled transmembrane transporter activity"/>
    <property type="evidence" value="ECO:0007669"/>
    <property type="project" value="InterPro"/>
</dbReference>
<evidence type="ECO:0000313" key="10">
    <source>
        <dbReference type="Proteomes" id="UP000068067"/>
    </source>
</evidence>
<dbReference type="NCBIfam" id="TIGR01728">
    <property type="entry name" value="SsuA_fam"/>
    <property type="match status" value="1"/>
</dbReference>
<dbReference type="EMBL" id="CP009220">
    <property type="protein sequence ID" value="ALC05619.1"/>
    <property type="molecule type" value="Genomic_DNA"/>
</dbReference>
<protein>
    <recommendedName>
        <fullName evidence="6">Putative aliphatic sulfonates-binding protein</fullName>
    </recommendedName>
</protein>
<feature type="signal peptide" evidence="7">
    <location>
        <begin position="1"/>
        <end position="29"/>
    </location>
</feature>
<dbReference type="PANTHER" id="PTHR30024">
    <property type="entry name" value="ALIPHATIC SULFONATES-BINDING PROTEIN-RELATED"/>
    <property type="match status" value="1"/>
</dbReference>
<dbReference type="STRING" id="931089.CDES_05945"/>
<comment type="function">
    <text evidence="5">Part of a binding-protein-dependent transport system for aliphatic sulfonates. Putative binding protein.</text>
</comment>
<organism evidence="9 10">
    <name type="scientific">Corynebacterium deserti GIMN1.010</name>
    <dbReference type="NCBI Taxonomy" id="931089"/>
    <lineage>
        <taxon>Bacteria</taxon>
        <taxon>Bacillati</taxon>
        <taxon>Actinomycetota</taxon>
        <taxon>Actinomycetes</taxon>
        <taxon>Mycobacteriales</taxon>
        <taxon>Corynebacteriaceae</taxon>
        <taxon>Corynebacterium</taxon>
    </lineage>
</organism>
<evidence type="ECO:0000256" key="1">
    <source>
        <dbReference type="ARBA" id="ARBA00004418"/>
    </source>
</evidence>
<evidence type="ECO:0000259" key="8">
    <source>
        <dbReference type="SMART" id="SM00062"/>
    </source>
</evidence>
<evidence type="ECO:0000256" key="5">
    <source>
        <dbReference type="ARBA" id="ARBA00055538"/>
    </source>
</evidence>
<comment type="similarity">
    <text evidence="2">Belongs to the bacterial solute-binding protein SsuA/TauA family.</text>
</comment>
<evidence type="ECO:0000313" key="9">
    <source>
        <dbReference type="EMBL" id="ALC05619.1"/>
    </source>
</evidence>
<dbReference type="GO" id="GO:0042597">
    <property type="term" value="C:periplasmic space"/>
    <property type="evidence" value="ECO:0007669"/>
    <property type="project" value="UniProtKB-SubCell"/>
</dbReference>
<evidence type="ECO:0000256" key="7">
    <source>
        <dbReference type="SAM" id="SignalP"/>
    </source>
</evidence>
<dbReference type="CDD" id="cd13558">
    <property type="entry name" value="PBP2_SsuA_like_2"/>
    <property type="match status" value="1"/>
</dbReference>
<dbReference type="Proteomes" id="UP000068067">
    <property type="component" value="Chromosome"/>
</dbReference>
<dbReference type="InterPro" id="IPR001638">
    <property type="entry name" value="Solute-binding_3/MltF_N"/>
</dbReference>
<feature type="domain" description="Solute-binding protein family 3/N-terminal" evidence="8">
    <location>
        <begin position="38"/>
        <end position="264"/>
    </location>
</feature>
<keyword evidence="10" id="KW-1185">Reference proteome</keyword>
<sequence length="317" mass="33203">MKKKLATLGAVVALSLGLVSCGSATGETAADGDLSDVTLNVGDQIAGTEQILQASGQLDDLPYDISWSSFTSGPPQIEALNAGQIDFAITGNTPPIIGGPTNTKVIAAYNNNAEGDAILVLPDSGITSVADLAGKQIAVARGSSAHGHLIQQLEKAGVSVDDVELNLLQPSDAKAAFNNGQVDAWAVWDPYTSQAELEGAEVLARGTGLVGGHGFGVASDEALADPLKEEALDDLLDRVAAAYEWADANPEEWAAIFSEESGFDPEASKVNTRSQRLQVPLDEDVYQSQDALIDAFVSAKILQDFNFEDIVDTRFEG</sequence>
<dbReference type="FunFam" id="3.40.190.10:FF:000050">
    <property type="entry name" value="Sulfonate ABC transporter substrate-binding protein"/>
    <property type="match status" value="1"/>
</dbReference>
<evidence type="ECO:0000256" key="6">
    <source>
        <dbReference type="ARBA" id="ARBA00070228"/>
    </source>
</evidence>
<accession>A0A0M3Q9G2</accession>
<name>A0A0M3Q9G2_9CORY</name>
<evidence type="ECO:0000256" key="4">
    <source>
        <dbReference type="ARBA" id="ARBA00022729"/>
    </source>
</evidence>
<keyword evidence="3" id="KW-0813">Transport</keyword>
<dbReference type="GO" id="GO:0016020">
    <property type="term" value="C:membrane"/>
    <property type="evidence" value="ECO:0007669"/>
    <property type="project" value="InterPro"/>
</dbReference>
<evidence type="ECO:0000256" key="3">
    <source>
        <dbReference type="ARBA" id="ARBA00022448"/>
    </source>
</evidence>
<proteinExistence type="inferred from homology"/>
<dbReference type="InterPro" id="IPR015168">
    <property type="entry name" value="SsuA/THI5"/>
</dbReference>
<dbReference type="OrthoDB" id="506623at2"/>
<dbReference type="SMART" id="SM00062">
    <property type="entry name" value="PBPb"/>
    <property type="match status" value="1"/>
</dbReference>
<dbReference type="SUPFAM" id="SSF53850">
    <property type="entry name" value="Periplasmic binding protein-like II"/>
    <property type="match status" value="1"/>
</dbReference>
<dbReference type="RefSeq" id="WP_053544669.1">
    <property type="nucleotide sequence ID" value="NZ_CP009220.1"/>
</dbReference>
<gene>
    <name evidence="9" type="ORF">CDES_05945</name>
</gene>
<dbReference type="PANTHER" id="PTHR30024:SF48">
    <property type="entry name" value="ABC TRANSPORTER SUBSTRATE-BINDING PROTEIN"/>
    <property type="match status" value="1"/>
</dbReference>
<comment type="subcellular location">
    <subcellularLocation>
        <location evidence="1">Periplasm</location>
    </subcellularLocation>
</comment>
<dbReference type="PROSITE" id="PS51257">
    <property type="entry name" value="PROKAR_LIPOPROTEIN"/>
    <property type="match status" value="1"/>
</dbReference>
<dbReference type="InterPro" id="IPR010067">
    <property type="entry name" value="ABC_SsuA_sub-bd"/>
</dbReference>
<evidence type="ECO:0000256" key="2">
    <source>
        <dbReference type="ARBA" id="ARBA00010742"/>
    </source>
</evidence>
<reference evidence="9 10" key="1">
    <citation type="submission" date="2014-08" db="EMBL/GenBank/DDBJ databases">
        <title>Complete genome sequence of Corynebacterium deserti GIMN1.010 (=DSM 45689), isolated from desert sand in western China.</title>
        <authorList>
            <person name="Ruckert C."/>
            <person name="Albersmeier A."/>
            <person name="Kalinowski J."/>
        </authorList>
    </citation>
    <scope>NUCLEOTIDE SEQUENCE [LARGE SCALE GENOMIC DNA]</scope>
    <source>
        <strain evidence="9 10">GIMN1.010</strain>
    </source>
</reference>
<dbReference type="PATRIC" id="fig|931089.4.peg.1208"/>